<feature type="domain" description="Carrier" evidence="1">
    <location>
        <begin position="1"/>
        <end position="78"/>
    </location>
</feature>
<dbReference type="Pfam" id="PF00550">
    <property type="entry name" value="PP-binding"/>
    <property type="match status" value="1"/>
</dbReference>
<gene>
    <name evidence="2" type="ORF">EJP67_32585</name>
</gene>
<sequence>MSSLKELQDLIHEKYGIEPSKLDPHASMRETGGLDSLALAEFLFAIEDHFGIVMPDEDASIDTLAELSVLVDKVRAEKAASAS</sequence>
<reference evidence="2 3" key="1">
    <citation type="submission" date="2018-12" db="EMBL/GenBank/DDBJ databases">
        <title>The genome sequences of Variovorax guangxiensis DSM 27352.</title>
        <authorList>
            <person name="Gao J."/>
            <person name="Sun J."/>
        </authorList>
    </citation>
    <scope>NUCLEOTIDE SEQUENCE [LARGE SCALE GENOMIC DNA]</scope>
    <source>
        <strain evidence="2 3">DSM 27352</strain>
    </source>
</reference>
<dbReference type="AlphaFoldDB" id="A0A433MVA4"/>
<accession>A0A433MVA4</accession>
<evidence type="ECO:0000313" key="3">
    <source>
        <dbReference type="Proteomes" id="UP000281118"/>
    </source>
</evidence>
<dbReference type="PROSITE" id="PS50075">
    <property type="entry name" value="CARRIER"/>
    <property type="match status" value="1"/>
</dbReference>
<dbReference type="Proteomes" id="UP000281118">
    <property type="component" value="Unassembled WGS sequence"/>
</dbReference>
<proteinExistence type="predicted"/>
<dbReference type="Gene3D" id="1.10.1200.10">
    <property type="entry name" value="ACP-like"/>
    <property type="match status" value="1"/>
</dbReference>
<dbReference type="SUPFAM" id="SSF47336">
    <property type="entry name" value="ACP-like"/>
    <property type="match status" value="1"/>
</dbReference>
<evidence type="ECO:0000313" key="2">
    <source>
        <dbReference type="EMBL" id="RUR71793.1"/>
    </source>
</evidence>
<comment type="caution">
    <text evidence="2">The sequence shown here is derived from an EMBL/GenBank/DDBJ whole genome shotgun (WGS) entry which is preliminary data.</text>
</comment>
<dbReference type="OrthoDB" id="7063706at2"/>
<dbReference type="InterPro" id="IPR009081">
    <property type="entry name" value="PP-bd_ACP"/>
</dbReference>
<dbReference type="RefSeq" id="WP_126025852.1">
    <property type="nucleotide sequence ID" value="NZ_RXFT01000025.1"/>
</dbReference>
<organism evidence="2 3">
    <name type="scientific">Variovorax guangxiensis</name>
    <dbReference type="NCBI Taxonomy" id="1775474"/>
    <lineage>
        <taxon>Bacteria</taxon>
        <taxon>Pseudomonadati</taxon>
        <taxon>Pseudomonadota</taxon>
        <taxon>Betaproteobacteria</taxon>
        <taxon>Burkholderiales</taxon>
        <taxon>Comamonadaceae</taxon>
        <taxon>Variovorax</taxon>
    </lineage>
</organism>
<dbReference type="EMBL" id="RXFT01000025">
    <property type="protein sequence ID" value="RUR71793.1"/>
    <property type="molecule type" value="Genomic_DNA"/>
</dbReference>
<evidence type="ECO:0000259" key="1">
    <source>
        <dbReference type="PROSITE" id="PS50075"/>
    </source>
</evidence>
<dbReference type="InterPro" id="IPR036736">
    <property type="entry name" value="ACP-like_sf"/>
</dbReference>
<name>A0A433MVA4_9BURK</name>
<protein>
    <submittedName>
        <fullName evidence="2">Acyl carrier protein</fullName>
    </submittedName>
</protein>